<keyword evidence="2" id="KW-0285">Flavoprotein</keyword>
<reference evidence="8 9" key="1">
    <citation type="journal article" date="2014" name="Int. J. Syst. Evol. Microbiol.">
        <title>Nitrososphaera viennensis gen. nov., sp. nov., an aerobic and mesophilic, ammonia-oxidizing archaeon from soil and a member of the archaeal phylum Thaumarchaeota.</title>
        <authorList>
            <person name="Stieglmeier M."/>
            <person name="Klingl A."/>
            <person name="Alves R.J."/>
            <person name="Rittmann S.K."/>
            <person name="Melcher M."/>
            <person name="Leisch N."/>
            <person name="Schleper C."/>
        </authorList>
    </citation>
    <scope>NUCLEOTIDE SEQUENCE [LARGE SCALE GENOMIC DNA]</scope>
    <source>
        <strain evidence="8">EN76</strain>
    </source>
</reference>
<comment type="similarity">
    <text evidence="1">Belongs to the GMC oxidoreductase family.</text>
</comment>
<evidence type="ECO:0000256" key="4">
    <source>
        <dbReference type="ARBA" id="ARBA00023002"/>
    </source>
</evidence>
<evidence type="ECO:0000313" key="8">
    <source>
        <dbReference type="EMBL" id="AIC15470.1"/>
    </source>
</evidence>
<protein>
    <recommendedName>
        <fullName evidence="10">Glucose-methanol-choline oxidoreductase</fullName>
    </recommendedName>
</protein>
<evidence type="ECO:0000259" key="7">
    <source>
        <dbReference type="Pfam" id="PF05199"/>
    </source>
</evidence>
<dbReference type="STRING" id="926571.NVIE_012370"/>
<feature type="region of interest" description="Disordered" evidence="5">
    <location>
        <begin position="1"/>
        <end position="27"/>
    </location>
</feature>
<dbReference type="EMBL" id="CP007536">
    <property type="protein sequence ID" value="AIC15470.1"/>
    <property type="molecule type" value="Genomic_DNA"/>
</dbReference>
<dbReference type="Pfam" id="PF05199">
    <property type="entry name" value="GMC_oxred_C"/>
    <property type="match status" value="1"/>
</dbReference>
<keyword evidence="9" id="KW-1185">Reference proteome</keyword>
<dbReference type="PANTHER" id="PTHR46056">
    <property type="entry name" value="LONG-CHAIN-ALCOHOL OXIDASE"/>
    <property type="match status" value="1"/>
</dbReference>
<dbReference type="Pfam" id="PF13450">
    <property type="entry name" value="NAD_binding_8"/>
    <property type="match status" value="1"/>
</dbReference>
<proteinExistence type="inferred from homology"/>
<gene>
    <name evidence="8" type="ORF">NVIE_012370</name>
</gene>
<evidence type="ECO:0000256" key="5">
    <source>
        <dbReference type="SAM" id="MobiDB-lite"/>
    </source>
</evidence>
<name>A0A060HJN3_9ARCH</name>
<dbReference type="HOGENOM" id="CLU_329740_0_0_2"/>
<evidence type="ECO:0000313" key="9">
    <source>
        <dbReference type="Proteomes" id="UP000027093"/>
    </source>
</evidence>
<evidence type="ECO:0000256" key="3">
    <source>
        <dbReference type="ARBA" id="ARBA00022827"/>
    </source>
</evidence>
<dbReference type="Gene3D" id="3.50.50.60">
    <property type="entry name" value="FAD/NAD(P)-binding domain"/>
    <property type="match status" value="2"/>
</dbReference>
<feature type="compositionally biased region" description="Polar residues" evidence="5">
    <location>
        <begin position="8"/>
        <end position="18"/>
    </location>
</feature>
<dbReference type="GO" id="GO:0050660">
    <property type="term" value="F:flavin adenine dinucleotide binding"/>
    <property type="evidence" value="ECO:0007669"/>
    <property type="project" value="InterPro"/>
</dbReference>
<evidence type="ECO:0000256" key="2">
    <source>
        <dbReference type="ARBA" id="ARBA00022630"/>
    </source>
</evidence>
<dbReference type="KEGG" id="nvn:NVIE_012370"/>
<dbReference type="Pfam" id="PF00732">
    <property type="entry name" value="GMC_oxred_N"/>
    <property type="match status" value="1"/>
</dbReference>
<evidence type="ECO:0000256" key="1">
    <source>
        <dbReference type="ARBA" id="ARBA00010790"/>
    </source>
</evidence>
<dbReference type="AlphaFoldDB" id="A0A060HJN3"/>
<keyword evidence="4" id="KW-0560">Oxidoreductase</keyword>
<feature type="domain" description="Glucose-methanol-choline oxidoreductase N-terminal" evidence="6">
    <location>
        <begin position="108"/>
        <end position="320"/>
    </location>
</feature>
<dbReference type="InterPro" id="IPR000172">
    <property type="entry name" value="GMC_OxRdtase_N"/>
</dbReference>
<accession>A0A060HJN3</accession>
<keyword evidence="3" id="KW-0274">FAD</keyword>
<evidence type="ECO:0008006" key="10">
    <source>
        <dbReference type="Google" id="ProtNLM"/>
    </source>
</evidence>
<evidence type="ECO:0000259" key="6">
    <source>
        <dbReference type="Pfam" id="PF00732"/>
    </source>
</evidence>
<dbReference type="PANTHER" id="PTHR46056:SF12">
    <property type="entry name" value="LONG-CHAIN-ALCOHOL OXIDASE"/>
    <property type="match status" value="1"/>
</dbReference>
<dbReference type="InterPro" id="IPR036188">
    <property type="entry name" value="FAD/NAD-bd_sf"/>
</dbReference>
<sequence>MARRSLQGPKSFQSTATSFPGGARNKMTTGSGMIYGLEKIRDRRESYTVVTHDIIENADVCVIGSGAAGAIIASKLAQDGKSVVLIEKGGYYDAEDMNQREIEMIPLLWKNGGATFTDNLRMLVVQGQCLGGSTVINDAVCFRTPQVTREQWRGMGANIPDERWDAAIEEVWKAIHASKVQDFELNDNNRMLRRACEAKGYKAGNNDRNCRSCMQCGMCHIGCHYETKQDMLVTYIRKAVRGTGIRIYCDCSAERITYRSGVADGAEGDFVDRATGQVKFKIRVNAKAVVVSAGTIASSQILLKNAIAPDRAGRGLTFHPASFLLGRFQKAINAYDGIPMAYTCHEFGVTNGVRDGGFLIESIFLPVLQFSLGVPSFYESHSLLMDDFVNYAMAGVMVRDEPAGTVSLTAAGNPKVHYEPAPRVIQDFAKGLRVLAEMWFDAGAIEVIGGHRDFFRLSSRADIDKLIHAVEKNPDGLQLASAHPQGGNRMGDDPATCVVDSNCRVHGFSNLFVCDASVFPTAVGVNPQVTVMALATMTADYISKNWKSSFSKMPLSASEGECCSLAQPMYCSAARLEAMFAREKNRMPIETMINAADEEPSPSSWSFDKDSLTIHNDNHWKGFFPVDQDVATMSIKYFGGFWKRFFKNKDGKIAGITHPYDAPVFADNVPEFLDHPRYGKVVHLKYTGAEFAMFYDLLKLVDKDTILGKAFFGVPPEGQQMLVFCMSRKYGVEFMTEKDHEKIFSEHGRAPAADEVLGRWTGRLVSDSALTPRVQTFTYSKDGSGTLQMQYVFGNLLSGISRVSLTSEQMYMYDYTNWHDEVRIVTEDLMVGKWCSPAGQFPLDFGPSFLSVEQVPEGQRFCLRFILRRR</sequence>
<feature type="domain" description="Glucose-methanol-choline oxidoreductase C-terminal" evidence="7">
    <location>
        <begin position="403"/>
        <end position="535"/>
    </location>
</feature>
<dbReference type="Proteomes" id="UP000027093">
    <property type="component" value="Chromosome"/>
</dbReference>
<dbReference type="GO" id="GO:0016614">
    <property type="term" value="F:oxidoreductase activity, acting on CH-OH group of donors"/>
    <property type="evidence" value="ECO:0007669"/>
    <property type="project" value="InterPro"/>
</dbReference>
<organism evidence="8 9">
    <name type="scientific">Nitrososphaera viennensis EN76</name>
    <dbReference type="NCBI Taxonomy" id="926571"/>
    <lineage>
        <taxon>Archaea</taxon>
        <taxon>Nitrososphaerota</taxon>
        <taxon>Nitrososphaeria</taxon>
        <taxon>Nitrososphaerales</taxon>
        <taxon>Nitrososphaeraceae</taxon>
        <taxon>Nitrososphaera</taxon>
    </lineage>
</organism>
<dbReference type="InterPro" id="IPR007867">
    <property type="entry name" value="GMC_OxRtase_C"/>
</dbReference>
<dbReference type="SUPFAM" id="SSF51905">
    <property type="entry name" value="FAD/NAD(P)-binding domain"/>
    <property type="match status" value="1"/>
</dbReference>